<evidence type="ECO:0000313" key="1">
    <source>
        <dbReference type="EMBL" id="GFT49641.1"/>
    </source>
</evidence>
<protein>
    <submittedName>
        <fullName evidence="1">Uncharacterized protein</fullName>
    </submittedName>
</protein>
<name>A0A8X6TUZ9_NEPPI</name>
<reference evidence="1" key="1">
    <citation type="submission" date="2020-08" db="EMBL/GenBank/DDBJ databases">
        <title>Multicomponent nature underlies the extraordinary mechanical properties of spider dragline silk.</title>
        <authorList>
            <person name="Kono N."/>
            <person name="Nakamura H."/>
            <person name="Mori M."/>
            <person name="Yoshida Y."/>
            <person name="Ohtoshi R."/>
            <person name="Malay A.D."/>
            <person name="Moran D.A.P."/>
            <person name="Tomita M."/>
            <person name="Numata K."/>
            <person name="Arakawa K."/>
        </authorList>
    </citation>
    <scope>NUCLEOTIDE SEQUENCE</scope>
</reference>
<organism evidence="1 2">
    <name type="scientific">Nephila pilipes</name>
    <name type="common">Giant wood spider</name>
    <name type="synonym">Nephila maculata</name>
    <dbReference type="NCBI Taxonomy" id="299642"/>
    <lineage>
        <taxon>Eukaryota</taxon>
        <taxon>Metazoa</taxon>
        <taxon>Ecdysozoa</taxon>
        <taxon>Arthropoda</taxon>
        <taxon>Chelicerata</taxon>
        <taxon>Arachnida</taxon>
        <taxon>Araneae</taxon>
        <taxon>Araneomorphae</taxon>
        <taxon>Entelegynae</taxon>
        <taxon>Araneoidea</taxon>
        <taxon>Nephilidae</taxon>
        <taxon>Nephila</taxon>
    </lineage>
</organism>
<dbReference type="Proteomes" id="UP000887013">
    <property type="component" value="Unassembled WGS sequence"/>
</dbReference>
<sequence length="78" mass="8584">MQVTSKGKHNNYTNEIPIIQGTCLHQKPISGEALWVAMVIGWVSGVKGPTPTHTVDLNRTDTSFGRLAISRRYSFGRG</sequence>
<evidence type="ECO:0000313" key="2">
    <source>
        <dbReference type="Proteomes" id="UP000887013"/>
    </source>
</evidence>
<gene>
    <name evidence="1" type="ORF">NPIL_503711</name>
</gene>
<accession>A0A8X6TUZ9</accession>
<dbReference type="EMBL" id="BMAW01065273">
    <property type="protein sequence ID" value="GFT49641.1"/>
    <property type="molecule type" value="Genomic_DNA"/>
</dbReference>
<dbReference type="OrthoDB" id="10551009at2759"/>
<comment type="caution">
    <text evidence="1">The sequence shown here is derived from an EMBL/GenBank/DDBJ whole genome shotgun (WGS) entry which is preliminary data.</text>
</comment>
<dbReference type="AlphaFoldDB" id="A0A8X6TUZ9"/>
<keyword evidence="2" id="KW-1185">Reference proteome</keyword>
<proteinExistence type="predicted"/>